<organism evidence="10">
    <name type="scientific">Clastoptera arizonana</name>
    <name type="common">Arizona spittle bug</name>
    <dbReference type="NCBI Taxonomy" id="38151"/>
    <lineage>
        <taxon>Eukaryota</taxon>
        <taxon>Metazoa</taxon>
        <taxon>Ecdysozoa</taxon>
        <taxon>Arthropoda</taxon>
        <taxon>Hexapoda</taxon>
        <taxon>Insecta</taxon>
        <taxon>Pterygota</taxon>
        <taxon>Neoptera</taxon>
        <taxon>Paraneoptera</taxon>
        <taxon>Hemiptera</taxon>
        <taxon>Auchenorrhyncha</taxon>
        <taxon>Cercopoidea</taxon>
        <taxon>Clastopteridae</taxon>
        <taxon>Clastoptera</taxon>
    </lineage>
</organism>
<sequence length="1469" mass="167505">MENFNYYSKCDLEKTLCPLSIKNENDRSSNRFSISKSPNKKNKNCEDKKDNLDDSDEFFEDFSLRRSQRDKRSVFDKIGKGITGKTVSKSNTGKTQKLLKIDTSIKNSEISSHVIQDSDILKANNSKISSGPEESNKTNNDVSKQCPLCLKFFEKRNVHMKMCAKKKNISTVQLIEALELQEKQIAERQALGLPSGYQPRRTTTINKKGPTDSNLELAMALSVSMQEQRETITLQEAEILQEAGLEEEANIKRSTLEGFGFFSSKPLKKDCGKTKSTVTPILLTRTKEDRERILTEKVAMILLEETVSTPFPEKRPKVHSKKLLRFIDETQKLWKKSATYRETQDYYVITLCNYVSPSKADISSGLRHLSQIPGRINTPEKDQDGNDFPEISDSFPTPRIDMEVTQPTTLKTPIADCVANKSTVKKISRTKSVTQNITTTLSKNWHSVINNKFMSDITIICKNEIEIPAHKLVLHVRCPAILTDVVKNDNAAGGKEIIFWSNTTKEVCLILLEFIYCGIVTKIKSLDQKQLEELKVLADKLNLIEIIHFIRTDNCSVKNNVKRDLFSTNKSVLEETLIFEGKTSNDNSITLGECNNYITTFPPDHKSPMILGNETVSSPSNENLDLLLMLMDKSSTLSNELYKDNDLNLNPQSEGASKKSTNSICNELDLVNETSVANICLESSNHDSQTITLTRKRKSSQDIVSFENHLYSKKVCLENIRVNSEQIFDLTEHYNTTSNNSETLDHFSGKNSPDFFDLTQSSENSNDNILENSFSGQDVINNLHHTQNITRVIDLTQNIEHISDTRVSISTNQKLSALHLTESHENCIDKQKLNSFENNESDVYVNLIQSNENSDDRMLKNSPLGQDVINTSDHSQNETGTIDLTQNIADTSYARVSTSASQKLSTLDSMENYQNYSDSKINSFPENNKLDDCVNLTKNSKKYVCEADSVYFNSQLNESKITLNQSPKNQDEECSVFIDPVWDGFEEVDYEFNAHLNNSIQNSYAEDSRDCGLGIKTPFNKNNSMEHLNIISPVSSSYDLTTNKESYSDSTDNQDINELKTLSPEHIIITDTESDSSVKSHHTLDCEKQNSSKNKTDYFRKFLDDSLEVSDSVFQELHEDKQVHEKPNKIISKPHCVTPVCKTPSTSNVTPLPDYSAMKTVKFNKELKKYGLKTALGRRKGKLMLRYIYDQLHPLVPETKEKINHLNENIDDDEKKIVNESSSSESDTESKSSDSSSCAILEESILPTDFIVESDINEALSQQKLQKITSLDVPTKVKELINNDSELHEKILLYQPIFIEDILERLKTRGYKCKMTDLMDYLDDQCITYRRKLWKENKLKRAKKRRCSRLSKPAKRITRRRLKNPSTRTTYSKYVNNCHMTRTRKSRTKSCVLHVQKTRYRKTSVILNKTWASSKKTSLFKITRMKQIKSIKTSVRSFKTRKPRVKSSQTKINHVVRETKSRKKSTMNI</sequence>
<comment type="subcellular location">
    <subcellularLocation>
        <location evidence="1">Nucleus</location>
    </subcellularLocation>
</comment>
<comment type="similarity">
    <text evidence="2">Belongs to the SLX4 family.</text>
</comment>
<dbReference type="Pfam" id="PF00651">
    <property type="entry name" value="BTB"/>
    <property type="match status" value="1"/>
</dbReference>
<feature type="region of interest" description="Disordered" evidence="8">
    <location>
        <begin position="1210"/>
        <end position="1236"/>
    </location>
</feature>
<dbReference type="PANTHER" id="PTHR21541:SF3">
    <property type="entry name" value="STRUCTURE-SPECIFIC ENDONUCLEASE SUBUNIT SLX4"/>
    <property type="match status" value="1"/>
</dbReference>
<dbReference type="SUPFAM" id="SSF54695">
    <property type="entry name" value="POZ domain"/>
    <property type="match status" value="1"/>
</dbReference>
<evidence type="ECO:0000256" key="3">
    <source>
        <dbReference type="ARBA" id="ARBA00022763"/>
    </source>
</evidence>
<dbReference type="PANTHER" id="PTHR21541">
    <property type="entry name" value="BTB POZ DOMAIN CONTAINING 12"/>
    <property type="match status" value="1"/>
</dbReference>
<name>A0A1B6CL19_9HEMI</name>
<dbReference type="Pfam" id="PF09494">
    <property type="entry name" value="Slx4"/>
    <property type="match status" value="1"/>
</dbReference>
<dbReference type="CDD" id="cd18186">
    <property type="entry name" value="BTB_POZ_ZBTB_KLHL-like"/>
    <property type="match status" value="1"/>
</dbReference>
<feature type="region of interest" description="Disordered" evidence="8">
    <location>
        <begin position="372"/>
        <end position="399"/>
    </location>
</feature>
<dbReference type="InterPro" id="IPR011333">
    <property type="entry name" value="SKP1/BTB/POZ_sf"/>
</dbReference>
<evidence type="ECO:0000256" key="1">
    <source>
        <dbReference type="ARBA" id="ARBA00004123"/>
    </source>
</evidence>
<dbReference type="EMBL" id="GEDC01023220">
    <property type="protein sequence ID" value="JAS14078.1"/>
    <property type="molecule type" value="Transcribed_RNA"/>
</dbReference>
<evidence type="ECO:0000256" key="7">
    <source>
        <dbReference type="ARBA" id="ARBA00029496"/>
    </source>
</evidence>
<dbReference type="GO" id="GO:0033557">
    <property type="term" value="C:Slx1-Slx4 complex"/>
    <property type="evidence" value="ECO:0007669"/>
    <property type="project" value="InterPro"/>
</dbReference>
<feature type="region of interest" description="Disordered" evidence="8">
    <location>
        <begin position="27"/>
        <end position="48"/>
    </location>
</feature>
<evidence type="ECO:0000313" key="10">
    <source>
        <dbReference type="EMBL" id="JAS14078.1"/>
    </source>
</evidence>
<keyword evidence="4" id="KW-0233">DNA recombination</keyword>
<keyword evidence="5" id="KW-0234">DNA repair</keyword>
<evidence type="ECO:0000259" key="9">
    <source>
        <dbReference type="PROSITE" id="PS50097"/>
    </source>
</evidence>
<reference evidence="10" key="1">
    <citation type="submission" date="2015-12" db="EMBL/GenBank/DDBJ databases">
        <title>De novo transcriptome assembly of four potential Pierce s Disease insect vectors from Arizona vineyards.</title>
        <authorList>
            <person name="Tassone E.E."/>
        </authorList>
    </citation>
    <scope>NUCLEOTIDE SEQUENCE</scope>
</reference>
<evidence type="ECO:0000256" key="4">
    <source>
        <dbReference type="ARBA" id="ARBA00023172"/>
    </source>
</evidence>
<dbReference type="GO" id="GO:0006281">
    <property type="term" value="P:DNA repair"/>
    <property type="evidence" value="ECO:0007669"/>
    <property type="project" value="UniProtKB-KW"/>
</dbReference>
<dbReference type="Gene3D" id="3.30.710.10">
    <property type="entry name" value="Potassium Channel Kv1.1, Chain A"/>
    <property type="match status" value="1"/>
</dbReference>
<protein>
    <recommendedName>
        <fullName evidence="7">Structure-specific endonuclease subunit SLX4</fullName>
    </recommendedName>
</protein>
<dbReference type="CDD" id="cd22999">
    <property type="entry name" value="SAP_SLX4"/>
    <property type="match status" value="1"/>
</dbReference>
<keyword evidence="6" id="KW-0539">Nucleus</keyword>
<dbReference type="InterPro" id="IPR000210">
    <property type="entry name" value="BTB/POZ_dom"/>
</dbReference>
<evidence type="ECO:0000256" key="8">
    <source>
        <dbReference type="SAM" id="MobiDB-lite"/>
    </source>
</evidence>
<dbReference type="GO" id="GO:0006260">
    <property type="term" value="P:DNA replication"/>
    <property type="evidence" value="ECO:0007669"/>
    <property type="project" value="InterPro"/>
</dbReference>
<evidence type="ECO:0000256" key="2">
    <source>
        <dbReference type="ARBA" id="ARBA00006661"/>
    </source>
</evidence>
<dbReference type="GO" id="GO:0000712">
    <property type="term" value="P:resolution of meiotic recombination intermediates"/>
    <property type="evidence" value="ECO:0007669"/>
    <property type="project" value="TreeGrafter"/>
</dbReference>
<evidence type="ECO:0000256" key="5">
    <source>
        <dbReference type="ARBA" id="ARBA00023204"/>
    </source>
</evidence>
<dbReference type="InterPro" id="IPR018574">
    <property type="entry name" value="Structure-sp_endonuc_su_Slx4"/>
</dbReference>
<dbReference type="PROSITE" id="PS50097">
    <property type="entry name" value="BTB"/>
    <property type="match status" value="1"/>
</dbReference>
<proteinExistence type="inferred from homology"/>
<keyword evidence="3" id="KW-0227">DNA damage</keyword>
<gene>
    <name evidence="10" type="ORF">g.18279</name>
</gene>
<evidence type="ECO:0000256" key="6">
    <source>
        <dbReference type="ARBA" id="ARBA00023242"/>
    </source>
</evidence>
<feature type="domain" description="BTB" evidence="9">
    <location>
        <begin position="455"/>
        <end position="524"/>
    </location>
</feature>
<accession>A0A1B6CL19</accession>